<feature type="disulfide bond" evidence="3">
    <location>
        <begin position="1156"/>
        <end position="1173"/>
    </location>
</feature>
<keyword evidence="5" id="KW-0347">Helicase</keyword>
<dbReference type="Pfam" id="PF05970">
    <property type="entry name" value="PIF1"/>
    <property type="match status" value="1"/>
</dbReference>
<sequence length="1831" mass="206700">MEYNEVRACSIKRNTETAKLLLMTTVIVWDEEVMANKNTLASLDCTMRDILEVPAFMSGVPFVFAGDLRQILPVKRWGGKNDELIHCLKSSYFWRDLVRLELTENVRLSSADAENRAFAAKLLDIGMGSTGRVCLPPKFGLMASSPVDLIERVYDDFADNHLNASYFRKRAIISPTNVDTDEVNECVEAMSKEKQEEYLSEDTAIEGEEMDIQTSVFNGMQSPGLPPHKLKLKRTGVDKTGGVNMADRNRKTSASAEPLQANRKQDPPSASGCNETAKDTQTTKEVFPCGTYRKTVNAGDKAMNCEIMPPRPNFQEKWLSNDLFRSWLARVQGSPTKAYCRVCHKMLSAEITSLKRHRNSRQHISLHDPKNSSTSDGSVASCSSERDGGPNTSSQDGLRGTPTWNDDTSLSEEKGLSGVAYATILFAVFLAEHNLPFSISDHLFNLNKRMFPDSKIAAAMVMNRNKCNIIVQSLANSATQLLIAKLRKFKFSVIIDETTDCSVSKSCAVVIKYFDQDQNEMKTSMLDLFDVYEGKVRPEETTLVNTTLIPIPHQHLGGIYTIEQDDNTTIEQDDNTTIEQDDNTTIERDKHDYNTTIEQDKDYYNTIKQPQQHNKAYNSNINELQLNGKYNRAIEIQANYNRRIERDARKSEERDAWHGILDVRGVSKAHIIDKRQDVTSSGDSLVSTQTLSPGDQAKVAVSLETANQAFKGVQSYLENYADTLESLKVADSKTLAQNAKLANKLVKFASAIGTLLSFVSAAAAIFSVISTFFMPSQLEVIEDHFDVVNNKLDAISSQMQIIRDELKSSIEFNAWLTTYFEWENIIRNGEAKLTETQARLAEVEDKRRRLRLMENFVRYFEDQDVEGKATNIYQLTGIDSTITSSNLFELYVREKGCNIVELTRLMLVIRDLMTSSARQAVVYQFLKYASLDYARDKLSLFSDRLYDIRRRYQLQVWYCKRDSTRYAKEEVRKVLVENEGASKEALSRHIHTSLVDLMPWYKWGVVFYESIPITVNIGDVVTFKSQITVERWSKEEQFFILPKADNNDANVLVVWQDPQDQSHGCQDIDDANIFMPFHFCSGCTIDALVASEQMISGTECPDYLIGKIKAKVIPCQTGEISDCEAHVKLYLHNDFVSFIAAGFSSPQDPCSSLSACNDHGVCRHIPTTSNHFCICDEYYEGEFCDDYHDPTTDNTITDLVANLRQGFSNFIGIPTVIDVYLSIQEIPQQIEQIRRRVMDSNKYTQIVSVYGDVFRDAEYITATFSQLQSGEINEETYNTRIDGTNFHRIISDLGTVILGRGILIHGDFLSVYKKSLISQSGSALACTQTYSKAVSAMMDNLITLDQVMTEARLWNMRTRLQQITPEEKQTILVDANRILEAATHRRVEYQAFWNNTSCPALKTEDLVQRYCDVGHSYKDFQVSLSCNSQKQPAPGSVSCTQRNGKLQWTASPQCRYEWGSWSSWSSCSKTCGRGRRGRQRIKPNGDTQPQHEDCNTQDCCQARYGKFKCSNGQCVSESSKCDGDKNCSDGSDESDCTYLRVGDTIALRNHCGGQGFLSCYCTVNCDADCKTKPCPGTSMEGSDWDRCGSEVFNYITAFGRQTGDAIRFGDKIAIRYGYDAAVDRGNWLSCWGRGSDCTTRTCPGHSFTADEKHCRGEMFWIYSYERRGGYTLTQIGHMAGVDRKNVYKWIRRVDESVNLANLPKGHLPKDTTPEMDQAIVAEVERAPFLHHITFCPDPGDTGQHHYTTVPPNSKRGVAGFLGESGLSYPAWFHLHSTENMWAKVVNTWYSGWEPENERDGEQLLLWLHTTAVGNLQKQTRDHSEPHSLHAL</sequence>
<evidence type="ECO:0000256" key="2">
    <source>
        <dbReference type="ARBA" id="ARBA00023157"/>
    </source>
</evidence>
<dbReference type="InterPro" id="IPR036383">
    <property type="entry name" value="TSP1_rpt_sf"/>
</dbReference>
<dbReference type="EC" id="5.6.2.3" evidence="5"/>
<dbReference type="GO" id="GO:0043139">
    <property type="term" value="F:5'-3' DNA helicase activity"/>
    <property type="evidence" value="ECO:0007669"/>
    <property type="project" value="UniProtKB-EC"/>
</dbReference>
<feature type="disulfide bond" evidence="4">
    <location>
        <begin position="1521"/>
        <end position="1536"/>
    </location>
</feature>
<comment type="caution">
    <text evidence="9">The sequence shown here is derived from an EMBL/GenBank/DDBJ whole genome shotgun (WGS) entry which is preliminary data.</text>
</comment>
<feature type="coiled-coil region" evidence="6">
    <location>
        <begin position="826"/>
        <end position="853"/>
    </location>
</feature>
<feature type="region of interest" description="Disordered" evidence="7">
    <location>
        <begin position="237"/>
        <end position="280"/>
    </location>
</feature>
<evidence type="ECO:0000256" key="4">
    <source>
        <dbReference type="PROSITE-ProRule" id="PRU00124"/>
    </source>
</evidence>
<feature type="region of interest" description="Disordered" evidence="7">
    <location>
        <begin position="357"/>
        <end position="409"/>
    </location>
</feature>
<protein>
    <recommendedName>
        <fullName evidence="5">ATP-dependent DNA helicase</fullName>
        <ecNumber evidence="5">5.6.2.3</ecNumber>
    </recommendedName>
</protein>
<dbReference type="PROSITE" id="PS50026">
    <property type="entry name" value="EGF_3"/>
    <property type="match status" value="1"/>
</dbReference>
<keyword evidence="2 3" id="KW-1015">Disulfide bond</keyword>
<keyword evidence="10" id="KW-1185">Reference proteome</keyword>
<dbReference type="PROSITE" id="PS00022">
    <property type="entry name" value="EGF_1"/>
    <property type="match status" value="1"/>
</dbReference>
<keyword evidence="5" id="KW-0233">DNA recombination</keyword>
<accession>A0AAE1PI76</accession>
<dbReference type="InterPro" id="IPR036055">
    <property type="entry name" value="LDL_receptor-like_sf"/>
</dbReference>
<dbReference type="PROSITE" id="PS50068">
    <property type="entry name" value="LDLRA_2"/>
    <property type="match status" value="1"/>
</dbReference>
<evidence type="ECO:0000256" key="3">
    <source>
        <dbReference type="PROSITE-ProRule" id="PRU00076"/>
    </source>
</evidence>
<reference evidence="9" key="1">
    <citation type="submission" date="2023-11" db="EMBL/GenBank/DDBJ databases">
        <title>Genome assemblies of two species of porcelain crab, Petrolisthes cinctipes and Petrolisthes manimaculis (Anomura: Porcellanidae).</title>
        <authorList>
            <person name="Angst P."/>
        </authorList>
    </citation>
    <scope>NUCLEOTIDE SEQUENCE</scope>
    <source>
        <strain evidence="9">PB745_02</strain>
        <tissue evidence="9">Gill</tissue>
    </source>
</reference>
<gene>
    <name evidence="9" type="ORF">Pmani_020525</name>
</gene>
<dbReference type="InterPro" id="IPR010285">
    <property type="entry name" value="DNA_helicase_pif1-like_DEAD"/>
</dbReference>
<keyword evidence="6" id="KW-0175">Coiled coil</keyword>
<evidence type="ECO:0000256" key="6">
    <source>
        <dbReference type="SAM" id="Coils"/>
    </source>
</evidence>
<dbReference type="GO" id="GO:0006281">
    <property type="term" value="P:DNA repair"/>
    <property type="evidence" value="ECO:0007669"/>
    <property type="project" value="UniProtKB-KW"/>
</dbReference>
<dbReference type="GO" id="GO:0000723">
    <property type="term" value="P:telomere maintenance"/>
    <property type="evidence" value="ECO:0007669"/>
    <property type="project" value="InterPro"/>
</dbReference>
<dbReference type="InterPro" id="IPR023415">
    <property type="entry name" value="LDLR_class-A_CS"/>
</dbReference>
<evidence type="ECO:0000259" key="8">
    <source>
        <dbReference type="PROSITE" id="PS50026"/>
    </source>
</evidence>
<comment type="caution">
    <text evidence="3">Lacks conserved residue(s) required for the propagation of feature annotation.</text>
</comment>
<feature type="compositionally biased region" description="Basic residues" evidence="7">
    <location>
        <begin position="1472"/>
        <end position="1481"/>
    </location>
</feature>
<feature type="compositionally biased region" description="Polar residues" evidence="7">
    <location>
        <begin position="371"/>
        <end position="383"/>
    </location>
</feature>
<dbReference type="Pfam" id="PF00057">
    <property type="entry name" value="Ldl_recept_a"/>
    <property type="match status" value="1"/>
</dbReference>
<evidence type="ECO:0000313" key="10">
    <source>
        <dbReference type="Proteomes" id="UP001292094"/>
    </source>
</evidence>
<dbReference type="GO" id="GO:0006310">
    <property type="term" value="P:DNA recombination"/>
    <property type="evidence" value="ECO:0007669"/>
    <property type="project" value="UniProtKB-KW"/>
</dbReference>
<dbReference type="Proteomes" id="UP001292094">
    <property type="component" value="Unassembled WGS sequence"/>
</dbReference>
<dbReference type="SUPFAM" id="SSF57424">
    <property type="entry name" value="LDL receptor-like module"/>
    <property type="match status" value="1"/>
</dbReference>
<feature type="disulfide bond" evidence="4">
    <location>
        <begin position="1509"/>
        <end position="1527"/>
    </location>
</feature>
<keyword evidence="5" id="KW-0067">ATP-binding</keyword>
<dbReference type="InterPro" id="IPR027417">
    <property type="entry name" value="P-loop_NTPase"/>
</dbReference>
<organism evidence="9 10">
    <name type="scientific">Petrolisthes manimaculis</name>
    <dbReference type="NCBI Taxonomy" id="1843537"/>
    <lineage>
        <taxon>Eukaryota</taxon>
        <taxon>Metazoa</taxon>
        <taxon>Ecdysozoa</taxon>
        <taxon>Arthropoda</taxon>
        <taxon>Crustacea</taxon>
        <taxon>Multicrustacea</taxon>
        <taxon>Malacostraca</taxon>
        <taxon>Eumalacostraca</taxon>
        <taxon>Eucarida</taxon>
        <taxon>Decapoda</taxon>
        <taxon>Pleocyemata</taxon>
        <taxon>Anomura</taxon>
        <taxon>Galatheoidea</taxon>
        <taxon>Porcellanidae</taxon>
        <taxon>Petrolisthes</taxon>
    </lineage>
</organism>
<dbReference type="PANTHER" id="PTHR10492">
    <property type="match status" value="1"/>
</dbReference>
<dbReference type="SUPFAM" id="SSF82895">
    <property type="entry name" value="TSP-1 type 1 repeat"/>
    <property type="match status" value="1"/>
</dbReference>
<evidence type="ECO:0000256" key="7">
    <source>
        <dbReference type="SAM" id="MobiDB-lite"/>
    </source>
</evidence>
<feature type="domain" description="EGF-like" evidence="8">
    <location>
        <begin position="1146"/>
        <end position="1185"/>
    </location>
</feature>
<comment type="similarity">
    <text evidence="5">Belongs to the helicase family.</text>
</comment>
<keyword evidence="1 3" id="KW-0245">EGF-like domain</keyword>
<dbReference type="GO" id="GO:0005524">
    <property type="term" value="F:ATP binding"/>
    <property type="evidence" value="ECO:0007669"/>
    <property type="project" value="UniProtKB-KW"/>
</dbReference>
<dbReference type="CDD" id="cd00112">
    <property type="entry name" value="LDLa"/>
    <property type="match status" value="1"/>
</dbReference>
<dbReference type="SMART" id="SM00192">
    <property type="entry name" value="LDLa"/>
    <property type="match status" value="1"/>
</dbReference>
<dbReference type="PROSITE" id="PS01209">
    <property type="entry name" value="LDLRA_1"/>
    <property type="match status" value="1"/>
</dbReference>
<comment type="catalytic activity">
    <reaction evidence="5">
        <text>ATP + H2O = ADP + phosphate + H(+)</text>
        <dbReference type="Rhea" id="RHEA:13065"/>
        <dbReference type="ChEBI" id="CHEBI:15377"/>
        <dbReference type="ChEBI" id="CHEBI:15378"/>
        <dbReference type="ChEBI" id="CHEBI:30616"/>
        <dbReference type="ChEBI" id="CHEBI:43474"/>
        <dbReference type="ChEBI" id="CHEBI:456216"/>
        <dbReference type="EC" id="5.6.2.3"/>
    </reaction>
</comment>
<dbReference type="GO" id="GO:0016787">
    <property type="term" value="F:hydrolase activity"/>
    <property type="evidence" value="ECO:0007669"/>
    <property type="project" value="UniProtKB-KW"/>
</dbReference>
<dbReference type="Gene3D" id="2.20.100.10">
    <property type="entry name" value="Thrombospondin type-1 (TSP1) repeat"/>
    <property type="match status" value="1"/>
</dbReference>
<proteinExistence type="inferred from homology"/>
<dbReference type="PROSITE" id="PS50092">
    <property type="entry name" value="TSP1"/>
    <property type="match status" value="1"/>
</dbReference>
<keyword evidence="5" id="KW-0227">DNA damage</keyword>
<dbReference type="CDD" id="cd00054">
    <property type="entry name" value="EGF_CA"/>
    <property type="match status" value="1"/>
</dbReference>
<name>A0AAE1PI76_9EUCA</name>
<evidence type="ECO:0000256" key="1">
    <source>
        <dbReference type="ARBA" id="ARBA00022536"/>
    </source>
</evidence>
<dbReference type="SMART" id="SM00209">
    <property type="entry name" value="TSP1"/>
    <property type="match status" value="1"/>
</dbReference>
<dbReference type="SUPFAM" id="SSF52540">
    <property type="entry name" value="P-loop containing nucleoside triphosphate hydrolases"/>
    <property type="match status" value="1"/>
</dbReference>
<comment type="cofactor">
    <cofactor evidence="5">
        <name>Mg(2+)</name>
        <dbReference type="ChEBI" id="CHEBI:18420"/>
    </cofactor>
</comment>
<dbReference type="InterPro" id="IPR002172">
    <property type="entry name" value="LDrepeatLR_classA_rpt"/>
</dbReference>
<dbReference type="Gene3D" id="4.10.400.10">
    <property type="entry name" value="Low-density Lipoprotein Receptor"/>
    <property type="match status" value="1"/>
</dbReference>
<evidence type="ECO:0000313" key="9">
    <source>
        <dbReference type="EMBL" id="KAK4307735.1"/>
    </source>
</evidence>
<dbReference type="EMBL" id="JAWZYT010001972">
    <property type="protein sequence ID" value="KAK4307735.1"/>
    <property type="molecule type" value="Genomic_DNA"/>
</dbReference>
<feature type="region of interest" description="Disordered" evidence="7">
    <location>
        <begin position="1471"/>
        <end position="1494"/>
    </location>
</feature>
<keyword evidence="5" id="KW-0378">Hydrolase</keyword>
<feature type="disulfide bond" evidence="3">
    <location>
        <begin position="1175"/>
        <end position="1184"/>
    </location>
</feature>
<feature type="compositionally biased region" description="Polar residues" evidence="7">
    <location>
        <begin position="390"/>
        <end position="408"/>
    </location>
</feature>
<dbReference type="InterPro" id="IPR000884">
    <property type="entry name" value="TSP1_rpt"/>
</dbReference>
<dbReference type="InterPro" id="IPR000742">
    <property type="entry name" value="EGF"/>
</dbReference>
<evidence type="ECO:0000256" key="5">
    <source>
        <dbReference type="RuleBase" id="RU363044"/>
    </source>
</evidence>
<keyword evidence="5" id="KW-0234">DNA repair</keyword>
<keyword evidence="5" id="KW-0547">Nucleotide-binding</keyword>